<accession>A0A409YNI5</accession>
<evidence type="ECO:0000313" key="2">
    <source>
        <dbReference type="Proteomes" id="UP000284842"/>
    </source>
</evidence>
<proteinExistence type="predicted"/>
<keyword evidence="2" id="KW-1185">Reference proteome</keyword>
<comment type="caution">
    <text evidence="1">The sequence shown here is derived from an EMBL/GenBank/DDBJ whole genome shotgun (WGS) entry which is preliminary data.</text>
</comment>
<sequence>MPSFNISRFFRGQNTTDEARQYMQRRLAKRNFSPIFFALTQAILDVDYRVHITPRQLPFLDYIVTDQQGVEIRFSMFGAVSPVRVYGNSSVSPSRACMCYDDELHDVYRVMLPTNASSQMTRIYLHQLHQVYRISLHVSRLSLVPAPLFRLSNNRPVAGNFELLGPPTFKMPSMFEDSAEVEFPTGSAIVVDDHPLYPRDALFDAHQNLHHNWRGFDLIDKEVVAVFDGKPRQEDYYYYTFGVIARCPPNLGYSFFHFADPAANYLELKFTIFGELVPQMLLHETVYRHGIPSYNRPEGSQVIYSYSISPAPYANAVMELYYQNQMHVLHKLASTLSEFLHYNTAGASSDPLEAVSEDMHVVGPFVQMPNGTPIVPDNTHPVSYAHTIRNRIASEMNFDPLCNNALALITGSLVLQGTARHATRMRFVADSIVLIGYVPFG</sequence>
<organism evidence="1 2">
    <name type="scientific">Panaeolus cyanescens</name>
    <dbReference type="NCBI Taxonomy" id="181874"/>
    <lineage>
        <taxon>Eukaryota</taxon>
        <taxon>Fungi</taxon>
        <taxon>Dikarya</taxon>
        <taxon>Basidiomycota</taxon>
        <taxon>Agaricomycotina</taxon>
        <taxon>Agaricomycetes</taxon>
        <taxon>Agaricomycetidae</taxon>
        <taxon>Agaricales</taxon>
        <taxon>Agaricineae</taxon>
        <taxon>Galeropsidaceae</taxon>
        <taxon>Panaeolus</taxon>
    </lineage>
</organism>
<reference evidence="1 2" key="1">
    <citation type="journal article" date="2018" name="Evol. Lett.">
        <title>Horizontal gene cluster transfer increased hallucinogenic mushroom diversity.</title>
        <authorList>
            <person name="Reynolds H.T."/>
            <person name="Vijayakumar V."/>
            <person name="Gluck-Thaler E."/>
            <person name="Korotkin H.B."/>
            <person name="Matheny P.B."/>
            <person name="Slot J.C."/>
        </authorList>
    </citation>
    <scope>NUCLEOTIDE SEQUENCE [LARGE SCALE GENOMIC DNA]</scope>
    <source>
        <strain evidence="1 2">2629</strain>
    </source>
</reference>
<dbReference type="InParanoid" id="A0A409YNI5"/>
<name>A0A409YNI5_9AGAR</name>
<dbReference type="EMBL" id="NHTK01000917">
    <property type="protein sequence ID" value="PPR04600.1"/>
    <property type="molecule type" value="Genomic_DNA"/>
</dbReference>
<evidence type="ECO:0000313" key="1">
    <source>
        <dbReference type="EMBL" id="PPR04600.1"/>
    </source>
</evidence>
<gene>
    <name evidence="1" type="ORF">CVT24_011781</name>
</gene>
<dbReference type="Proteomes" id="UP000284842">
    <property type="component" value="Unassembled WGS sequence"/>
</dbReference>
<dbReference type="AlphaFoldDB" id="A0A409YNI5"/>
<protein>
    <submittedName>
        <fullName evidence="1">Uncharacterized protein</fullName>
    </submittedName>
</protein>